<proteinExistence type="inferred from homology"/>
<organism evidence="4 5">
    <name type="scientific">Acipenser ruthenus</name>
    <name type="common">Sterlet sturgeon</name>
    <dbReference type="NCBI Taxonomy" id="7906"/>
    <lineage>
        <taxon>Eukaryota</taxon>
        <taxon>Metazoa</taxon>
        <taxon>Chordata</taxon>
        <taxon>Craniata</taxon>
        <taxon>Vertebrata</taxon>
        <taxon>Euteleostomi</taxon>
        <taxon>Actinopterygii</taxon>
        <taxon>Chondrostei</taxon>
        <taxon>Acipenseriformes</taxon>
        <taxon>Acipenseridae</taxon>
        <taxon>Acipenser</taxon>
    </lineage>
</organism>
<dbReference type="PROSITE" id="PS51980">
    <property type="entry name" value="OCEL"/>
    <property type="match status" value="1"/>
</dbReference>
<dbReference type="PANTHER" id="PTHR23288">
    <property type="entry name" value="OCCLUDIN AND RNA POLYMERASE II ELONGATION FACTOR ELL"/>
    <property type="match status" value="1"/>
</dbReference>
<dbReference type="Pfam" id="PF07303">
    <property type="entry name" value="Occludin_ELL"/>
    <property type="match status" value="1"/>
</dbReference>
<dbReference type="Proteomes" id="UP000289886">
    <property type="component" value="Unassembled WGS sequence"/>
</dbReference>
<dbReference type="GO" id="GO:0032968">
    <property type="term" value="P:positive regulation of transcription elongation by RNA polymerase II"/>
    <property type="evidence" value="ECO:0007669"/>
    <property type="project" value="TreeGrafter"/>
</dbReference>
<keyword evidence="4" id="KW-0648">Protein biosynthesis</keyword>
<evidence type="ECO:0000313" key="5">
    <source>
        <dbReference type="Proteomes" id="UP000289886"/>
    </source>
</evidence>
<dbReference type="GO" id="GO:0008023">
    <property type="term" value="C:transcription elongation factor complex"/>
    <property type="evidence" value="ECO:0007669"/>
    <property type="project" value="TreeGrafter"/>
</dbReference>
<dbReference type="GO" id="GO:0003746">
    <property type="term" value="F:translation elongation factor activity"/>
    <property type="evidence" value="ECO:0007669"/>
    <property type="project" value="UniProtKB-KW"/>
</dbReference>
<keyword evidence="5" id="KW-1185">Reference proteome</keyword>
<gene>
    <name evidence="4" type="ORF">EOD39_14567</name>
</gene>
<evidence type="ECO:0000256" key="1">
    <source>
        <dbReference type="ARBA" id="ARBA00009171"/>
    </source>
</evidence>
<dbReference type="InterPro" id="IPR031176">
    <property type="entry name" value="ELL/occludin"/>
</dbReference>
<keyword evidence="4" id="KW-0251">Elongation factor</keyword>
<dbReference type="InterPro" id="IPR010844">
    <property type="entry name" value="Occludin_ELL"/>
</dbReference>
<sequence length="110" mass="13280">MIKQLYQTGANDHKFNIKYSAIVSLDQRQTYKDDFNAEYEEYRNLHGRVESITRRFAQLDAERKRVPPGTKEHQSYPHYHEEKCRCEYLHNKLAHIKRLIAEFDQQRAQP</sequence>
<dbReference type="GO" id="GO:0042795">
    <property type="term" value="P:snRNA transcription by RNA polymerase II"/>
    <property type="evidence" value="ECO:0007669"/>
    <property type="project" value="TreeGrafter"/>
</dbReference>
<comment type="caution">
    <text evidence="4">The sequence shown here is derived from an EMBL/GenBank/DDBJ whole genome shotgun (WGS) entry which is preliminary data.</text>
</comment>
<comment type="similarity">
    <text evidence="1 2">Belongs to the ELL/occludin family.</text>
</comment>
<evidence type="ECO:0000256" key="2">
    <source>
        <dbReference type="PROSITE-ProRule" id="PRU01324"/>
    </source>
</evidence>
<dbReference type="Gene3D" id="6.10.140.340">
    <property type="match status" value="1"/>
</dbReference>
<protein>
    <submittedName>
        <fullName evidence="4">RNA polymerase II elongation factor ELL2</fullName>
    </submittedName>
</protein>
<evidence type="ECO:0000313" key="4">
    <source>
        <dbReference type="EMBL" id="RXM97325.1"/>
    </source>
</evidence>
<dbReference type="GO" id="GO:0000987">
    <property type="term" value="F:cis-regulatory region sequence-specific DNA binding"/>
    <property type="evidence" value="ECO:0007669"/>
    <property type="project" value="TreeGrafter"/>
</dbReference>
<dbReference type="EMBL" id="SCEB01001146">
    <property type="protein sequence ID" value="RXM97325.1"/>
    <property type="molecule type" value="Genomic_DNA"/>
</dbReference>
<dbReference type="AlphaFoldDB" id="A0A662YMB0"/>
<accession>A0A662YMB0</accession>
<feature type="domain" description="OCEL" evidence="3">
    <location>
        <begin position="13"/>
        <end position="108"/>
    </location>
</feature>
<name>A0A662YMB0_ACIRT</name>
<reference evidence="4 5" key="1">
    <citation type="submission" date="2019-01" db="EMBL/GenBank/DDBJ databases">
        <title>Draft Genome and Complete Hox-Cluster Characterization of the Sterlet Sturgeon (Acipenser ruthenus).</title>
        <authorList>
            <person name="Wei Q."/>
        </authorList>
    </citation>
    <scope>NUCLEOTIDE SEQUENCE [LARGE SCALE GENOMIC DNA]</scope>
    <source>
        <strain evidence="4">WHYD16114868_AA</strain>
        <tissue evidence="4">Blood</tissue>
    </source>
</reference>
<dbReference type="SUPFAM" id="SSF144292">
    <property type="entry name" value="occludin/ELL-like"/>
    <property type="match status" value="1"/>
</dbReference>
<evidence type="ECO:0000259" key="3">
    <source>
        <dbReference type="PROSITE" id="PS51980"/>
    </source>
</evidence>
<dbReference type="PANTHER" id="PTHR23288:SF8">
    <property type="entry name" value="RNA POLYMERASE II ELONGATION FACTOR ELL2"/>
    <property type="match status" value="1"/>
</dbReference>